<dbReference type="Pfam" id="PF13432">
    <property type="entry name" value="TPR_16"/>
    <property type="match status" value="1"/>
</dbReference>
<dbReference type="Pfam" id="PF00515">
    <property type="entry name" value="TPR_1"/>
    <property type="match status" value="1"/>
</dbReference>
<dbReference type="InterPro" id="IPR011990">
    <property type="entry name" value="TPR-like_helical_dom_sf"/>
</dbReference>
<protein>
    <submittedName>
        <fullName evidence="4">Tetratricopeptide repeat protein</fullName>
    </submittedName>
</protein>
<dbReference type="Gene3D" id="1.25.40.10">
    <property type="entry name" value="Tetratricopeptide repeat domain"/>
    <property type="match status" value="1"/>
</dbReference>
<keyword evidence="5" id="KW-1185">Reference proteome</keyword>
<evidence type="ECO:0000256" key="2">
    <source>
        <dbReference type="ARBA" id="ARBA00022803"/>
    </source>
</evidence>
<dbReference type="RefSeq" id="WP_170115148.1">
    <property type="nucleotide sequence ID" value="NZ_QGGU01000003.1"/>
</dbReference>
<dbReference type="Proteomes" id="UP000245790">
    <property type="component" value="Unassembled WGS sequence"/>
</dbReference>
<gene>
    <name evidence="4" type="ORF">C8D97_103255</name>
</gene>
<dbReference type="PANTHER" id="PTHR44858">
    <property type="entry name" value="TETRATRICOPEPTIDE REPEAT PROTEIN 6"/>
    <property type="match status" value="1"/>
</dbReference>
<dbReference type="AlphaFoldDB" id="A0A316FXW0"/>
<proteinExistence type="predicted"/>
<keyword evidence="1" id="KW-0677">Repeat</keyword>
<comment type="caution">
    <text evidence="4">The sequence shown here is derived from an EMBL/GenBank/DDBJ whole genome shotgun (WGS) entry which is preliminary data.</text>
</comment>
<dbReference type="PANTHER" id="PTHR44858:SF1">
    <property type="entry name" value="UDP-N-ACETYLGLUCOSAMINE--PEPTIDE N-ACETYLGLUCOSAMINYLTRANSFERASE SPINDLY-RELATED"/>
    <property type="match status" value="1"/>
</dbReference>
<feature type="repeat" description="TPR" evidence="3">
    <location>
        <begin position="134"/>
        <end position="167"/>
    </location>
</feature>
<dbReference type="PROSITE" id="PS50005">
    <property type="entry name" value="TPR"/>
    <property type="match status" value="1"/>
</dbReference>
<organism evidence="4 5">
    <name type="scientific">Pleionea mediterranea</name>
    <dbReference type="NCBI Taxonomy" id="523701"/>
    <lineage>
        <taxon>Bacteria</taxon>
        <taxon>Pseudomonadati</taxon>
        <taxon>Pseudomonadota</taxon>
        <taxon>Gammaproteobacteria</taxon>
        <taxon>Oceanospirillales</taxon>
        <taxon>Pleioneaceae</taxon>
        <taxon>Pleionea</taxon>
    </lineage>
</organism>
<dbReference type="SUPFAM" id="SSF48452">
    <property type="entry name" value="TPR-like"/>
    <property type="match status" value="1"/>
</dbReference>
<dbReference type="InterPro" id="IPR050498">
    <property type="entry name" value="Ycf3"/>
</dbReference>
<evidence type="ECO:0000313" key="4">
    <source>
        <dbReference type="EMBL" id="PWK53428.1"/>
    </source>
</evidence>
<evidence type="ECO:0000256" key="1">
    <source>
        <dbReference type="ARBA" id="ARBA00022737"/>
    </source>
</evidence>
<dbReference type="EMBL" id="QGGU01000003">
    <property type="protein sequence ID" value="PWK53428.1"/>
    <property type="molecule type" value="Genomic_DNA"/>
</dbReference>
<name>A0A316FXW0_9GAMM</name>
<sequence>MKCFLELMMKKHRVLRFLAKITFIGLLCSCATQSSKEATAIAQEQAVKNQLAQGEYYINEPLPDALSQLLIEAQQLVQSEQYDSALNVLSDAKKQFPNYPQVDMNIAIIALKQNNHDLALDSVSAALEVRNEYPPALNMKGVIYRITGDFDSAKLAYEKAIQVAPDYPKPYLNLGILADLYLQNLTLALTSFEQYLNIVNADEKVENWIIDLKRRMPQESQ</sequence>
<evidence type="ECO:0000313" key="5">
    <source>
        <dbReference type="Proteomes" id="UP000245790"/>
    </source>
</evidence>
<reference evidence="4 5" key="1">
    <citation type="submission" date="2018-05" db="EMBL/GenBank/DDBJ databases">
        <title>Genomic Encyclopedia of Type Strains, Phase IV (KMG-IV): sequencing the most valuable type-strain genomes for metagenomic binning, comparative biology and taxonomic classification.</title>
        <authorList>
            <person name="Goeker M."/>
        </authorList>
    </citation>
    <scope>NUCLEOTIDE SEQUENCE [LARGE SCALE GENOMIC DNA]</scope>
    <source>
        <strain evidence="4 5">DSM 25350</strain>
    </source>
</reference>
<keyword evidence="2 3" id="KW-0802">TPR repeat</keyword>
<accession>A0A316FXW0</accession>
<dbReference type="InterPro" id="IPR019734">
    <property type="entry name" value="TPR_rpt"/>
</dbReference>
<evidence type="ECO:0000256" key="3">
    <source>
        <dbReference type="PROSITE-ProRule" id="PRU00339"/>
    </source>
</evidence>
<dbReference type="SMART" id="SM00028">
    <property type="entry name" value="TPR"/>
    <property type="match status" value="3"/>
</dbReference>